<feature type="domain" description="Alcohol dehydrogenase iron-type/glycerol dehydrogenase GldA" evidence="4">
    <location>
        <begin position="15"/>
        <end position="177"/>
    </location>
</feature>
<dbReference type="PROSITE" id="PS00060">
    <property type="entry name" value="ADH_IRON_2"/>
    <property type="match status" value="1"/>
</dbReference>
<dbReference type="Pfam" id="PF25137">
    <property type="entry name" value="ADH_Fe_C"/>
    <property type="match status" value="1"/>
</dbReference>
<evidence type="ECO:0000313" key="6">
    <source>
        <dbReference type="EMBL" id="MBD3324507.1"/>
    </source>
</evidence>
<evidence type="ECO:0000259" key="5">
    <source>
        <dbReference type="Pfam" id="PF25137"/>
    </source>
</evidence>
<reference evidence="6" key="1">
    <citation type="submission" date="2019-11" db="EMBL/GenBank/DDBJ databases">
        <title>Microbial mats filling the niche in hypersaline microbial mats.</title>
        <authorList>
            <person name="Wong H.L."/>
            <person name="Macleod F.I."/>
            <person name="White R.A. III"/>
            <person name="Burns B.P."/>
        </authorList>
    </citation>
    <scope>NUCLEOTIDE SEQUENCE</scope>
    <source>
        <strain evidence="6">Rbin_158</strain>
    </source>
</reference>
<evidence type="ECO:0000259" key="4">
    <source>
        <dbReference type="Pfam" id="PF00465"/>
    </source>
</evidence>
<dbReference type="Pfam" id="PF00465">
    <property type="entry name" value="Fe-ADH"/>
    <property type="match status" value="1"/>
</dbReference>
<dbReference type="InterPro" id="IPR018211">
    <property type="entry name" value="ADH_Fe_CS"/>
</dbReference>
<dbReference type="GO" id="GO:0046872">
    <property type="term" value="F:metal ion binding"/>
    <property type="evidence" value="ECO:0007669"/>
    <property type="project" value="InterPro"/>
</dbReference>
<protein>
    <submittedName>
        <fullName evidence="6">Iron-containing alcohol dehydrogenase</fullName>
    </submittedName>
</protein>
<dbReference type="PANTHER" id="PTHR11496:SF102">
    <property type="entry name" value="ALCOHOL DEHYDROGENASE 4"/>
    <property type="match status" value="1"/>
</dbReference>
<sequence>MMNPKAAKFITTQVVHHGPGAVDQLTQEVRKFFSQRVGIITDATIAQVGILERVREVVEAETFCFQDVLPEPPYELVDHCVRFLQEQQCDLVIGLGGGSSIDTAKMAAVMMKNAGKVSDYFGVGKVPSPGLPVIAIPTTAGTGSEVSPASVFADAQDQTKKGVRTDFLQPAVAILDPVLTLSLPQTLTASTGIDALTHAIECYTSPNATLLSDLAAEKAISVIGRYLREAYAKGDNLEARNGMLMGSYLAGIALAVANVGIVHAFAQTLGGLYHIPHGVANALFLPYVMEFNRPGCREKYAKIAELLGEPLAGVSLDKASKKAVKAVRRLTRDLRIPQKLHELEIPEEAVELVAERCLQTQGRLVVNNPRTLNLDEAREILEAAY</sequence>
<evidence type="ECO:0000313" key="7">
    <source>
        <dbReference type="Proteomes" id="UP000649604"/>
    </source>
</evidence>
<dbReference type="InterPro" id="IPR056798">
    <property type="entry name" value="ADH_Fe_C"/>
</dbReference>
<dbReference type="CDD" id="cd08551">
    <property type="entry name" value="Fe-ADH"/>
    <property type="match status" value="1"/>
</dbReference>
<dbReference type="Gene3D" id="3.40.50.1970">
    <property type="match status" value="1"/>
</dbReference>
<keyword evidence="3" id="KW-0520">NAD</keyword>
<evidence type="ECO:0000256" key="3">
    <source>
        <dbReference type="ARBA" id="ARBA00023027"/>
    </source>
</evidence>
<dbReference type="InterPro" id="IPR039697">
    <property type="entry name" value="Alcohol_dehydrogenase_Fe"/>
</dbReference>
<evidence type="ECO:0000256" key="2">
    <source>
        <dbReference type="ARBA" id="ARBA00023002"/>
    </source>
</evidence>
<organism evidence="6 7">
    <name type="scientific">candidate division KSB3 bacterium</name>
    <dbReference type="NCBI Taxonomy" id="2044937"/>
    <lineage>
        <taxon>Bacteria</taxon>
        <taxon>candidate division KSB3</taxon>
    </lineage>
</organism>
<evidence type="ECO:0000256" key="1">
    <source>
        <dbReference type="ARBA" id="ARBA00007358"/>
    </source>
</evidence>
<accession>A0A9D5Q5Q9</accession>
<dbReference type="Proteomes" id="UP000649604">
    <property type="component" value="Unassembled WGS sequence"/>
</dbReference>
<comment type="caution">
    <text evidence="6">The sequence shown here is derived from an EMBL/GenBank/DDBJ whole genome shotgun (WGS) entry which is preliminary data.</text>
</comment>
<comment type="similarity">
    <text evidence="1">Belongs to the iron-containing alcohol dehydrogenase family.</text>
</comment>
<dbReference type="GO" id="GO:0004022">
    <property type="term" value="F:alcohol dehydrogenase (NAD+) activity"/>
    <property type="evidence" value="ECO:0007669"/>
    <property type="project" value="TreeGrafter"/>
</dbReference>
<dbReference type="AlphaFoldDB" id="A0A9D5Q5Q9"/>
<dbReference type="InterPro" id="IPR001670">
    <property type="entry name" value="ADH_Fe/GldA"/>
</dbReference>
<dbReference type="FunFam" id="3.40.50.1970:FF:000003">
    <property type="entry name" value="Alcohol dehydrogenase, iron-containing"/>
    <property type="match status" value="1"/>
</dbReference>
<gene>
    <name evidence="6" type="ORF">GF339_07975</name>
</gene>
<dbReference type="PANTHER" id="PTHR11496">
    <property type="entry name" value="ALCOHOL DEHYDROGENASE"/>
    <property type="match status" value="1"/>
</dbReference>
<dbReference type="FunFam" id="1.20.1090.10:FF:000001">
    <property type="entry name" value="Aldehyde-alcohol dehydrogenase"/>
    <property type="match status" value="1"/>
</dbReference>
<dbReference type="Gene3D" id="1.20.1090.10">
    <property type="entry name" value="Dehydroquinate synthase-like - alpha domain"/>
    <property type="match status" value="1"/>
</dbReference>
<dbReference type="PROSITE" id="PS00913">
    <property type="entry name" value="ADH_IRON_1"/>
    <property type="match status" value="1"/>
</dbReference>
<feature type="domain" description="Fe-containing alcohol dehydrogenase-like C-terminal" evidence="5">
    <location>
        <begin position="188"/>
        <end position="385"/>
    </location>
</feature>
<dbReference type="EMBL" id="WJJP01000246">
    <property type="protein sequence ID" value="MBD3324507.1"/>
    <property type="molecule type" value="Genomic_DNA"/>
</dbReference>
<name>A0A9D5Q5Q9_9BACT</name>
<dbReference type="SUPFAM" id="SSF56796">
    <property type="entry name" value="Dehydroquinate synthase-like"/>
    <property type="match status" value="1"/>
</dbReference>
<proteinExistence type="inferred from homology"/>
<keyword evidence="2" id="KW-0560">Oxidoreductase</keyword>